<dbReference type="InterPro" id="IPR001387">
    <property type="entry name" value="Cro/C1-type_HTH"/>
</dbReference>
<reference evidence="2 3" key="1">
    <citation type="submission" date="2019-01" db="EMBL/GenBank/DDBJ databases">
        <title>Vagococcus silagei sp. nov. isolated from brewer's grain.</title>
        <authorList>
            <person name="Guu J.-R."/>
        </authorList>
    </citation>
    <scope>NUCLEOTIDE SEQUENCE [LARGE SCALE GENOMIC DNA]</scope>
    <source>
        <strain evidence="2 3">2B-2</strain>
    </source>
</reference>
<dbReference type="SMART" id="SM00530">
    <property type="entry name" value="HTH_XRE"/>
    <property type="match status" value="1"/>
</dbReference>
<dbReference type="Gene3D" id="1.25.40.10">
    <property type="entry name" value="Tetratricopeptide repeat domain"/>
    <property type="match status" value="1"/>
</dbReference>
<dbReference type="Pfam" id="PF01381">
    <property type="entry name" value="HTH_3"/>
    <property type="match status" value="1"/>
</dbReference>
<sequence length="292" mass="33713">MNIDRFIASRKELGLSQSELAEGICTQATLSRFENNGQVPNLKIVLKLCQKLNLPLSDLFSKVGFKYTETISKLNEIEFLLITCEYEKAQSLLTQVSVKEVDASEICLRYLYLKGFLMALQKEKDTDVLFVFDQILLDNDLKETDIYRLLAYTGVGLVYMENKELEKAEYYFNKVLAQIYHYSIETTEDIWRVLHIVFQCGVFYSEINELEVSNALLEYAVLICSDNHVTYYLARAYFQLVLNSLKEDLASEIVLERLYDARAFAKINHNDKLLDSIAALEKQLLPEKEDAI</sequence>
<evidence type="ECO:0000259" key="1">
    <source>
        <dbReference type="PROSITE" id="PS50943"/>
    </source>
</evidence>
<protein>
    <submittedName>
        <fullName evidence="2">XRE family transcriptional regulator</fullName>
    </submittedName>
</protein>
<dbReference type="AlphaFoldDB" id="A0A4S3B159"/>
<gene>
    <name evidence="2" type="ORF">ESZ54_11960</name>
</gene>
<dbReference type="PROSITE" id="PS50943">
    <property type="entry name" value="HTH_CROC1"/>
    <property type="match status" value="1"/>
</dbReference>
<dbReference type="GO" id="GO:0003677">
    <property type="term" value="F:DNA binding"/>
    <property type="evidence" value="ECO:0007669"/>
    <property type="project" value="InterPro"/>
</dbReference>
<proteinExistence type="predicted"/>
<keyword evidence="3" id="KW-1185">Reference proteome</keyword>
<accession>A0A4S3B159</accession>
<dbReference type="PANTHER" id="PTHR37038">
    <property type="entry name" value="TRANSCRIPTIONAL REGULATOR-RELATED"/>
    <property type="match status" value="1"/>
</dbReference>
<organism evidence="2 3">
    <name type="scientific">Vagococcus silagei</name>
    <dbReference type="NCBI Taxonomy" id="2508885"/>
    <lineage>
        <taxon>Bacteria</taxon>
        <taxon>Bacillati</taxon>
        <taxon>Bacillota</taxon>
        <taxon>Bacilli</taxon>
        <taxon>Lactobacillales</taxon>
        <taxon>Enterococcaceae</taxon>
        <taxon>Vagococcus</taxon>
    </lineage>
</organism>
<name>A0A4S3B159_9ENTE</name>
<dbReference type="Proteomes" id="UP000310506">
    <property type="component" value="Unassembled WGS sequence"/>
</dbReference>
<feature type="domain" description="HTH cro/C1-type" evidence="1">
    <location>
        <begin position="10"/>
        <end position="59"/>
    </location>
</feature>
<evidence type="ECO:0000313" key="2">
    <source>
        <dbReference type="EMBL" id="THB60148.1"/>
    </source>
</evidence>
<dbReference type="EMBL" id="SDGV01000036">
    <property type="protein sequence ID" value="THB60148.1"/>
    <property type="molecule type" value="Genomic_DNA"/>
</dbReference>
<dbReference type="InterPro" id="IPR053163">
    <property type="entry name" value="HTH-type_regulator_Rgg"/>
</dbReference>
<dbReference type="SUPFAM" id="SSF48452">
    <property type="entry name" value="TPR-like"/>
    <property type="match status" value="1"/>
</dbReference>
<dbReference type="OrthoDB" id="1150409at2"/>
<dbReference type="InterPro" id="IPR010982">
    <property type="entry name" value="Lambda_DNA-bd_dom_sf"/>
</dbReference>
<dbReference type="RefSeq" id="WP_136137888.1">
    <property type="nucleotide sequence ID" value="NZ_SDGV01000036.1"/>
</dbReference>
<comment type="caution">
    <text evidence="2">The sequence shown here is derived from an EMBL/GenBank/DDBJ whole genome shotgun (WGS) entry which is preliminary data.</text>
</comment>
<dbReference type="CDD" id="cd00093">
    <property type="entry name" value="HTH_XRE"/>
    <property type="match status" value="1"/>
</dbReference>
<evidence type="ECO:0000313" key="3">
    <source>
        <dbReference type="Proteomes" id="UP000310506"/>
    </source>
</evidence>
<dbReference type="SUPFAM" id="SSF47413">
    <property type="entry name" value="lambda repressor-like DNA-binding domains"/>
    <property type="match status" value="1"/>
</dbReference>
<dbReference type="InterPro" id="IPR011990">
    <property type="entry name" value="TPR-like_helical_dom_sf"/>
</dbReference>